<dbReference type="PANTHER" id="PTHR39624">
    <property type="entry name" value="PROTEIN INVOLVED IN RIMO-MEDIATED BETA-METHYLTHIOLATION OF RIBOSOMAL PROTEIN S12 YCAO"/>
    <property type="match status" value="1"/>
</dbReference>
<evidence type="ECO:0000313" key="1">
    <source>
        <dbReference type="EMBL" id="QNP45750.1"/>
    </source>
</evidence>
<sequence length="262" mass="28384">MITAEDAVLVEETGAGRFQVRASSGDHQMIIDEPLQFGGLGSGPNPFDLLCAALGSCTLITMRFYAEKKGWCLGPFSVRISHRKGSAEARDRFERVLQLGSVTPEQAERLLAIANKCPVHLLLERGSDVVTSLAVSSLPDGRTEGLHPQVVDQLCREALNSSCCSWSKQTSQPTYCRVAVPPPATFHHQPWTMQPLLPASLVTSLKRVVVEVPAPSVALLRAASQSGAQKPRYTAFGTPTGLATCFWYSSCWLRTVRACASN</sequence>
<gene>
    <name evidence="1" type="ORF">H9L14_14775</name>
</gene>
<dbReference type="InterPro" id="IPR003718">
    <property type="entry name" value="OsmC/Ohr_fam"/>
</dbReference>
<dbReference type="EMBL" id="CP060782">
    <property type="protein sequence ID" value="QNP45750.1"/>
    <property type="molecule type" value="Genomic_DNA"/>
</dbReference>
<accession>A0ABX6T9R9</accession>
<keyword evidence="2" id="KW-1185">Reference proteome</keyword>
<evidence type="ECO:0000313" key="2">
    <source>
        <dbReference type="Proteomes" id="UP000516105"/>
    </source>
</evidence>
<dbReference type="SUPFAM" id="SSF82784">
    <property type="entry name" value="OsmC-like"/>
    <property type="match status" value="1"/>
</dbReference>
<dbReference type="Pfam" id="PF02566">
    <property type="entry name" value="OsmC"/>
    <property type="match status" value="1"/>
</dbReference>
<dbReference type="InterPro" id="IPR015946">
    <property type="entry name" value="KH_dom-like_a/b"/>
</dbReference>
<organism evidence="1 2">
    <name type="scientific">Sphingomonas sediminicola</name>
    <dbReference type="NCBI Taxonomy" id="386874"/>
    <lineage>
        <taxon>Bacteria</taxon>
        <taxon>Pseudomonadati</taxon>
        <taxon>Pseudomonadota</taxon>
        <taxon>Alphaproteobacteria</taxon>
        <taxon>Sphingomonadales</taxon>
        <taxon>Sphingomonadaceae</taxon>
        <taxon>Sphingomonas</taxon>
    </lineage>
</organism>
<name>A0ABX6T9R9_9SPHN</name>
<dbReference type="Proteomes" id="UP000516105">
    <property type="component" value="Chromosome"/>
</dbReference>
<proteinExistence type="predicted"/>
<dbReference type="Gene3D" id="3.30.300.20">
    <property type="match status" value="1"/>
</dbReference>
<dbReference type="InterPro" id="IPR036102">
    <property type="entry name" value="OsmC/Ohrsf"/>
</dbReference>
<dbReference type="PANTHER" id="PTHR39624:SF2">
    <property type="entry name" value="OSMC-LIKE PROTEIN"/>
    <property type="match status" value="1"/>
</dbReference>
<protein>
    <submittedName>
        <fullName evidence="1">OsmC family protein</fullName>
    </submittedName>
</protein>
<reference evidence="1 2" key="1">
    <citation type="submission" date="2020-08" db="EMBL/GenBank/DDBJ databases">
        <title>Genome sequence of Sphingomonas sediminicola KACC 15039T.</title>
        <authorList>
            <person name="Hyun D.-W."/>
            <person name="Bae J.-W."/>
        </authorList>
    </citation>
    <scope>NUCLEOTIDE SEQUENCE [LARGE SCALE GENOMIC DNA]</scope>
    <source>
        <strain evidence="1 2">KACC 15039</strain>
    </source>
</reference>